<keyword evidence="4 6" id="KW-0472">Membrane</keyword>
<gene>
    <name evidence="8" type="ORF">WICPIJ_009147</name>
</gene>
<sequence length="785" mass="88587">STVIANEPTEHSQQVIDKQIEALAQAMATFEVTYREELQHLSLSSSSDSNGSAENISKAAIDHLSPNDDMFLLSSFLMNLKETANTICNMLRQTSSIYTTRINREKKWFYGYRVWFSFLTNTQQLKGWFIANSNDNVIKGRDNVSLNGGGAEAATSGSVKVFIKESEPEAKQHPDTNNSTEKVLDPSPPPPKKHSISERISRQYFQLIRKYHSFQQSHRDHFRFGFQIAIGLTLATFPMFVPQSRHWFYDLRGTWIGFVCILVLEPQMGGTFFVFFLRFVGVISGAAWGYLSYVCGGKHQTMRWLQVLITVVYAIPGYYYFLGTPYVKAAIIGVISVYVVMLSAILPSSIKGGILVNFGKRCLAMIYGGAVALVCQLIFFPVKARDELASEVSKSVGNLSKLVLLYATGLEGGEDEVEEEEDKRLEATGLVMTERRFDKFKQLSDATRASLIKADAFRHEAMREPRLKGSFKEGSKIFGEIIFILREILDRLDNIILLRRTYGSAIIEKYNKEVHPYRRQVTASMNSCFKAVELALITKDPLPQYLPSPKIAQERLIEKIREILSAKIRTTKAMKRGRSSNSSNSSDFSDSESDSELNINFHDRSRMKHQSHLLKTQYLSWNATTASLEEIIQYIEELMELSKLLVGVYHFKYGFLSRSIYDDYAKDTDLKFNNLNKAKINMERGLSQAVPLSEQLIQEEAEEIGMIDDLLAMDSTTQANTLQNAAATLNTNPNGTDTDDEDDEDGEDQSQDQNPTAFFKDSPSTDNDDTQSIKTTSTSRSFSRG</sequence>
<feature type="compositionally biased region" description="Acidic residues" evidence="5">
    <location>
        <begin position="737"/>
        <end position="750"/>
    </location>
</feature>
<evidence type="ECO:0000259" key="7">
    <source>
        <dbReference type="Pfam" id="PF13515"/>
    </source>
</evidence>
<feature type="region of interest" description="Disordered" evidence="5">
    <location>
        <begin position="574"/>
        <end position="593"/>
    </location>
</feature>
<dbReference type="PRINTS" id="PR02047">
    <property type="entry name" value="BREFELDNASP4"/>
</dbReference>
<feature type="compositionally biased region" description="Low complexity" evidence="5">
    <location>
        <begin position="579"/>
        <end position="588"/>
    </location>
</feature>
<evidence type="ECO:0000313" key="9">
    <source>
        <dbReference type="Proteomes" id="UP000774326"/>
    </source>
</evidence>
<proteinExistence type="predicted"/>
<keyword evidence="9" id="KW-1185">Reference proteome</keyword>
<feature type="non-terminal residue" evidence="8">
    <location>
        <position position="785"/>
    </location>
</feature>
<evidence type="ECO:0000256" key="6">
    <source>
        <dbReference type="SAM" id="Phobius"/>
    </source>
</evidence>
<feature type="compositionally biased region" description="Low complexity" evidence="5">
    <location>
        <begin position="726"/>
        <end position="736"/>
    </location>
</feature>
<evidence type="ECO:0000256" key="4">
    <source>
        <dbReference type="ARBA" id="ARBA00023136"/>
    </source>
</evidence>
<reference evidence="8" key="1">
    <citation type="journal article" date="2021" name="Open Biol.">
        <title>Shared evolutionary footprints suggest mitochondrial oxidative damage underlies multiple complex I losses in fungi.</title>
        <authorList>
            <person name="Schikora-Tamarit M.A."/>
            <person name="Marcet-Houben M."/>
            <person name="Nosek J."/>
            <person name="Gabaldon T."/>
        </authorList>
    </citation>
    <scope>NUCLEOTIDE SEQUENCE</scope>
    <source>
        <strain evidence="8">CBS2887</strain>
    </source>
</reference>
<keyword evidence="2 6" id="KW-0812">Transmembrane</keyword>
<feature type="transmembrane region" description="Helical" evidence="6">
    <location>
        <begin position="270"/>
        <end position="291"/>
    </location>
</feature>
<evidence type="ECO:0000256" key="2">
    <source>
        <dbReference type="ARBA" id="ARBA00022692"/>
    </source>
</evidence>
<dbReference type="InterPro" id="IPR052430">
    <property type="entry name" value="IVT-Associated"/>
</dbReference>
<comment type="caution">
    <text evidence="8">The sequence shown here is derived from an EMBL/GenBank/DDBJ whole genome shotgun (WGS) entry which is preliminary data.</text>
</comment>
<feature type="compositionally biased region" description="Polar residues" evidence="5">
    <location>
        <begin position="751"/>
        <end position="785"/>
    </location>
</feature>
<dbReference type="PANTHER" id="PTHR47804:SF4">
    <property type="entry name" value="AFR661WP"/>
    <property type="match status" value="1"/>
</dbReference>
<feature type="transmembrane region" description="Helical" evidence="6">
    <location>
        <begin position="303"/>
        <end position="321"/>
    </location>
</feature>
<feature type="domain" description="Integral membrane bound transporter" evidence="7">
    <location>
        <begin position="248"/>
        <end position="375"/>
    </location>
</feature>
<evidence type="ECO:0000256" key="5">
    <source>
        <dbReference type="SAM" id="MobiDB-lite"/>
    </source>
</evidence>
<protein>
    <recommendedName>
        <fullName evidence="7">Integral membrane bound transporter domain-containing protein</fullName>
    </recommendedName>
</protein>
<accession>A0A9P8TEW3</accession>
<organism evidence="8 9">
    <name type="scientific">Wickerhamomyces pijperi</name>
    <name type="common">Yeast</name>
    <name type="synonym">Pichia pijperi</name>
    <dbReference type="NCBI Taxonomy" id="599730"/>
    <lineage>
        <taxon>Eukaryota</taxon>
        <taxon>Fungi</taxon>
        <taxon>Dikarya</taxon>
        <taxon>Ascomycota</taxon>
        <taxon>Saccharomycotina</taxon>
        <taxon>Saccharomycetes</taxon>
        <taxon>Phaffomycetales</taxon>
        <taxon>Wickerhamomycetaceae</taxon>
        <taxon>Wickerhamomyces</taxon>
    </lineage>
</organism>
<dbReference type="OrthoDB" id="68611at2759"/>
<feature type="non-terminal residue" evidence="8">
    <location>
        <position position="1"/>
    </location>
</feature>
<dbReference type="Pfam" id="PF13515">
    <property type="entry name" value="FUSC_2"/>
    <property type="match status" value="1"/>
</dbReference>
<feature type="transmembrane region" description="Helical" evidence="6">
    <location>
        <begin position="362"/>
        <end position="382"/>
    </location>
</feature>
<dbReference type="InterPro" id="IPR049453">
    <property type="entry name" value="Memb_transporter_dom"/>
</dbReference>
<feature type="region of interest" description="Disordered" evidence="5">
    <location>
        <begin position="166"/>
        <end position="197"/>
    </location>
</feature>
<feature type="transmembrane region" description="Helical" evidence="6">
    <location>
        <begin position="327"/>
        <end position="350"/>
    </location>
</feature>
<evidence type="ECO:0000313" key="8">
    <source>
        <dbReference type="EMBL" id="KAH3676321.1"/>
    </source>
</evidence>
<evidence type="ECO:0000256" key="1">
    <source>
        <dbReference type="ARBA" id="ARBA00004141"/>
    </source>
</evidence>
<feature type="transmembrane region" description="Helical" evidence="6">
    <location>
        <begin position="222"/>
        <end position="240"/>
    </location>
</feature>
<keyword evidence="3 6" id="KW-1133">Transmembrane helix</keyword>
<dbReference type="EMBL" id="JAEUBG010005292">
    <property type="protein sequence ID" value="KAH3676321.1"/>
    <property type="molecule type" value="Genomic_DNA"/>
</dbReference>
<name>A0A9P8TEW3_WICPI</name>
<dbReference type="PANTHER" id="PTHR47804">
    <property type="entry name" value="60S RIBOSOMAL PROTEIN L19"/>
    <property type="match status" value="1"/>
</dbReference>
<feature type="region of interest" description="Disordered" evidence="5">
    <location>
        <begin position="726"/>
        <end position="785"/>
    </location>
</feature>
<dbReference type="InterPro" id="IPR023244">
    <property type="entry name" value="Brefeldin_A-sensitivity_4"/>
</dbReference>
<dbReference type="Proteomes" id="UP000774326">
    <property type="component" value="Unassembled WGS sequence"/>
</dbReference>
<dbReference type="AlphaFoldDB" id="A0A9P8TEW3"/>
<evidence type="ECO:0000256" key="3">
    <source>
        <dbReference type="ARBA" id="ARBA00022989"/>
    </source>
</evidence>
<comment type="subcellular location">
    <subcellularLocation>
        <location evidence="1">Membrane</location>
        <topology evidence="1">Multi-pass membrane protein</topology>
    </subcellularLocation>
</comment>
<reference evidence="8" key="2">
    <citation type="submission" date="2021-01" db="EMBL/GenBank/DDBJ databases">
        <authorList>
            <person name="Schikora-Tamarit M.A."/>
        </authorList>
    </citation>
    <scope>NUCLEOTIDE SEQUENCE</scope>
    <source>
        <strain evidence="8">CBS2887</strain>
    </source>
</reference>
<dbReference type="GO" id="GO:0016020">
    <property type="term" value="C:membrane"/>
    <property type="evidence" value="ECO:0007669"/>
    <property type="project" value="UniProtKB-SubCell"/>
</dbReference>